<name>A0ABD2Y3A5_9GENT</name>
<dbReference type="AlphaFoldDB" id="A0ABD2Y3A5"/>
<feature type="domain" description="Retrotransposon gag" evidence="1">
    <location>
        <begin position="53"/>
        <end position="119"/>
    </location>
</feature>
<reference evidence="2 3" key="1">
    <citation type="submission" date="2024-11" db="EMBL/GenBank/DDBJ databases">
        <title>A near-complete genome assembly of Cinchona calisaya.</title>
        <authorList>
            <person name="Lian D.C."/>
            <person name="Zhao X.W."/>
            <person name="Wei L."/>
        </authorList>
    </citation>
    <scope>NUCLEOTIDE SEQUENCE [LARGE SCALE GENOMIC DNA]</scope>
    <source>
        <tissue evidence="2">Nenye</tissue>
    </source>
</reference>
<dbReference type="Proteomes" id="UP001630127">
    <property type="component" value="Unassembled WGS sequence"/>
</dbReference>
<evidence type="ECO:0000313" key="2">
    <source>
        <dbReference type="EMBL" id="KAL3502019.1"/>
    </source>
</evidence>
<dbReference type="EMBL" id="JBJUIK010000015">
    <property type="protein sequence ID" value="KAL3502019.1"/>
    <property type="molecule type" value="Genomic_DNA"/>
</dbReference>
<evidence type="ECO:0000259" key="1">
    <source>
        <dbReference type="Pfam" id="PF03732"/>
    </source>
</evidence>
<sequence length="127" mass="15059">MLKQLQLAVRQQISRANAPNFEGGPDPDVALNWIVQMETKFKPLRFPEDVKVQFKEMFLDQYFPRALRKKRQNDFYSLRQTGNMTVLQYANKFTSLGRFCPKVFEGEKKKMDWFEQCLREEIGCQLA</sequence>
<accession>A0ABD2Y3A5</accession>
<evidence type="ECO:0000313" key="3">
    <source>
        <dbReference type="Proteomes" id="UP001630127"/>
    </source>
</evidence>
<dbReference type="InterPro" id="IPR005162">
    <property type="entry name" value="Retrotrans_gag_dom"/>
</dbReference>
<organism evidence="2 3">
    <name type="scientific">Cinchona calisaya</name>
    <dbReference type="NCBI Taxonomy" id="153742"/>
    <lineage>
        <taxon>Eukaryota</taxon>
        <taxon>Viridiplantae</taxon>
        <taxon>Streptophyta</taxon>
        <taxon>Embryophyta</taxon>
        <taxon>Tracheophyta</taxon>
        <taxon>Spermatophyta</taxon>
        <taxon>Magnoliopsida</taxon>
        <taxon>eudicotyledons</taxon>
        <taxon>Gunneridae</taxon>
        <taxon>Pentapetalae</taxon>
        <taxon>asterids</taxon>
        <taxon>lamiids</taxon>
        <taxon>Gentianales</taxon>
        <taxon>Rubiaceae</taxon>
        <taxon>Cinchonoideae</taxon>
        <taxon>Cinchoneae</taxon>
        <taxon>Cinchona</taxon>
    </lineage>
</organism>
<keyword evidence="3" id="KW-1185">Reference proteome</keyword>
<dbReference type="Pfam" id="PF03732">
    <property type="entry name" value="Retrotrans_gag"/>
    <property type="match status" value="1"/>
</dbReference>
<proteinExistence type="predicted"/>
<comment type="caution">
    <text evidence="2">The sequence shown here is derived from an EMBL/GenBank/DDBJ whole genome shotgun (WGS) entry which is preliminary data.</text>
</comment>
<protein>
    <recommendedName>
        <fullName evidence="1">Retrotransposon gag domain-containing protein</fullName>
    </recommendedName>
</protein>
<gene>
    <name evidence="2" type="ORF">ACH5RR_036468</name>
</gene>